<accession>A0ABV5Y0T0</accession>
<keyword evidence="1" id="KW-1133">Transmembrane helix</keyword>
<proteinExistence type="predicted"/>
<reference evidence="2 3" key="1">
    <citation type="submission" date="2024-09" db="EMBL/GenBank/DDBJ databases">
        <authorList>
            <person name="Sun Q."/>
            <person name="Mori K."/>
        </authorList>
    </citation>
    <scope>NUCLEOTIDE SEQUENCE [LARGE SCALE GENOMIC DNA]</scope>
    <source>
        <strain evidence="2 3">JCM 1334</strain>
    </source>
</reference>
<keyword evidence="1" id="KW-0812">Transmembrane</keyword>
<dbReference type="Proteomes" id="UP001589702">
    <property type="component" value="Unassembled WGS sequence"/>
</dbReference>
<name>A0ABV5Y0T0_ARTRM</name>
<evidence type="ECO:0000256" key="1">
    <source>
        <dbReference type="SAM" id="Phobius"/>
    </source>
</evidence>
<gene>
    <name evidence="2" type="ORF">ACFFP1_14000</name>
</gene>
<keyword evidence="3" id="KW-1185">Reference proteome</keyword>
<protein>
    <submittedName>
        <fullName evidence="2">Uncharacterized protein</fullName>
    </submittedName>
</protein>
<evidence type="ECO:0000313" key="2">
    <source>
        <dbReference type="EMBL" id="MFB9820608.1"/>
    </source>
</evidence>
<organism evidence="2 3">
    <name type="scientific">Arthrobacter ramosus</name>
    <dbReference type="NCBI Taxonomy" id="1672"/>
    <lineage>
        <taxon>Bacteria</taxon>
        <taxon>Bacillati</taxon>
        <taxon>Actinomycetota</taxon>
        <taxon>Actinomycetes</taxon>
        <taxon>Micrococcales</taxon>
        <taxon>Micrococcaceae</taxon>
        <taxon>Arthrobacter</taxon>
    </lineage>
</organism>
<evidence type="ECO:0000313" key="3">
    <source>
        <dbReference type="Proteomes" id="UP001589702"/>
    </source>
</evidence>
<feature type="transmembrane region" description="Helical" evidence="1">
    <location>
        <begin position="41"/>
        <end position="59"/>
    </location>
</feature>
<sequence>MNAKEHRSRRIPRIRITVLELFFLLSAVVSAAVTPTPVQFAISGVIVALVAVAMTITNLRKEPAPPEVFLEEEHFEGGGTIPVKAEALSKMWGGQPVVFSVSPQFRMLVLSPTTEALEFSLGYGLGRFFGPWILKREDVVEIQHVRGVLAPYEGIKVVPTAGRPWGFVTRQPATVLACLEELGYPKANRAFSLW</sequence>
<dbReference type="EMBL" id="JBHMBC010000022">
    <property type="protein sequence ID" value="MFB9820608.1"/>
    <property type="molecule type" value="Genomic_DNA"/>
</dbReference>
<comment type="caution">
    <text evidence="2">The sequence shown here is derived from an EMBL/GenBank/DDBJ whole genome shotgun (WGS) entry which is preliminary data.</text>
</comment>
<keyword evidence="1" id="KW-0472">Membrane</keyword>
<dbReference type="RefSeq" id="WP_234751142.1">
    <property type="nucleotide sequence ID" value="NZ_BAAAWN010000001.1"/>
</dbReference>